<comment type="caution">
    <text evidence="2">The sequence shown here is derived from an EMBL/GenBank/DDBJ whole genome shotgun (WGS) entry which is preliminary data.</text>
</comment>
<dbReference type="SUPFAM" id="SSF50156">
    <property type="entry name" value="PDZ domain-like"/>
    <property type="match status" value="1"/>
</dbReference>
<accession>A0A9D1LK60</accession>
<dbReference type="AlphaFoldDB" id="A0A9D1LK60"/>
<organism evidence="2 3">
    <name type="scientific">Candidatus Ventrousia excrementavium</name>
    <dbReference type="NCBI Taxonomy" id="2840961"/>
    <lineage>
        <taxon>Bacteria</taxon>
        <taxon>Bacillati</taxon>
        <taxon>Bacillota</taxon>
        <taxon>Clostridia</taxon>
        <taxon>Eubacteriales</taxon>
        <taxon>Clostridiaceae</taxon>
        <taxon>Clostridiaceae incertae sedis</taxon>
        <taxon>Candidatus Ventrousia</taxon>
    </lineage>
</organism>
<reference evidence="2" key="2">
    <citation type="journal article" date="2021" name="PeerJ">
        <title>Extensive microbial diversity within the chicken gut microbiome revealed by metagenomics and culture.</title>
        <authorList>
            <person name="Gilroy R."/>
            <person name="Ravi A."/>
            <person name="Getino M."/>
            <person name="Pursley I."/>
            <person name="Horton D.L."/>
            <person name="Alikhan N.F."/>
            <person name="Baker D."/>
            <person name="Gharbi K."/>
            <person name="Hall N."/>
            <person name="Watson M."/>
            <person name="Adriaenssens E.M."/>
            <person name="Foster-Nyarko E."/>
            <person name="Jarju S."/>
            <person name="Secka A."/>
            <person name="Antonio M."/>
            <person name="Oren A."/>
            <person name="Chaudhuri R.R."/>
            <person name="La Ragione R."/>
            <person name="Hildebrand F."/>
            <person name="Pallen M.J."/>
        </authorList>
    </citation>
    <scope>NUCLEOTIDE SEQUENCE</scope>
    <source>
        <strain evidence="2">CHK191-8634</strain>
    </source>
</reference>
<dbReference type="Pfam" id="PF04459">
    <property type="entry name" value="DUF512"/>
    <property type="match status" value="1"/>
</dbReference>
<dbReference type="InterPro" id="IPR045375">
    <property type="entry name" value="Put_radical_SAM-like_N"/>
</dbReference>
<sequence>MSAVITGVRRRSAAERAGIRAGETLLAVNGKSIRDVLDYQFYTYDADLTIRLANGDAERTVHIRKQPGEELGLDFETYLIDTQKSCGNKCIFCFIDQLPRGMRETLYFKDDDARLSFLLGNYISMTNLSDADVERIIAMRVSPLNISVHTTDPELRSRMLGNRRGGQSLACLYRFAEAGLQLQCQIVVCPGWNDGDQLRKTLRDLGELYPSVGAVAVVPVGLTRYRDGLEPLRPIDEHSAKEIIAIVDEARERNEKSLGDPQCYAADELYLKAHLPLPGEGYYQDFSQLENGVGLVTLFESELRAALEDCGRHRHVSPLAVATGKAAAPFMRRMIDLVAKKCDNEMQYQVFAVENEFFGPGVDVAGLVTGGDIIKQLKGKIEAKRLLIPQTMLRHGETVFLDDVSLPQLEAELGVRVQAVEPDGALFLQAVLGRK</sequence>
<feature type="domain" description="PDZ" evidence="1">
    <location>
        <begin position="1"/>
        <end position="36"/>
    </location>
</feature>
<dbReference type="EMBL" id="DVMR01000043">
    <property type="protein sequence ID" value="HIU43678.1"/>
    <property type="molecule type" value="Genomic_DNA"/>
</dbReference>
<dbReference type="InterPro" id="IPR013785">
    <property type="entry name" value="Aldolase_TIM"/>
</dbReference>
<reference evidence="2" key="1">
    <citation type="submission" date="2020-10" db="EMBL/GenBank/DDBJ databases">
        <authorList>
            <person name="Gilroy R."/>
        </authorList>
    </citation>
    <scope>NUCLEOTIDE SEQUENCE</scope>
    <source>
        <strain evidence="2">CHK191-8634</strain>
    </source>
</reference>
<name>A0A9D1LK60_9CLOT</name>
<dbReference type="InterPro" id="IPR001478">
    <property type="entry name" value="PDZ"/>
</dbReference>
<dbReference type="Pfam" id="PF17820">
    <property type="entry name" value="PDZ_6"/>
    <property type="match status" value="1"/>
</dbReference>
<dbReference type="InterPro" id="IPR058240">
    <property type="entry name" value="rSAM_sf"/>
</dbReference>
<dbReference type="SUPFAM" id="SSF102114">
    <property type="entry name" value="Radical SAM enzymes"/>
    <property type="match status" value="1"/>
</dbReference>
<dbReference type="Gene3D" id="3.20.20.70">
    <property type="entry name" value="Aldolase class I"/>
    <property type="match status" value="1"/>
</dbReference>
<dbReference type="Gene3D" id="2.30.42.10">
    <property type="match status" value="1"/>
</dbReference>
<evidence type="ECO:0000313" key="2">
    <source>
        <dbReference type="EMBL" id="HIU43678.1"/>
    </source>
</evidence>
<dbReference type="InterPro" id="IPR007549">
    <property type="entry name" value="DUF512"/>
</dbReference>
<proteinExistence type="predicted"/>
<evidence type="ECO:0000313" key="3">
    <source>
        <dbReference type="Proteomes" id="UP000824073"/>
    </source>
</evidence>
<dbReference type="InterPro" id="IPR036034">
    <property type="entry name" value="PDZ_sf"/>
</dbReference>
<protein>
    <submittedName>
        <fullName evidence="2">DUF512 domain-containing protein</fullName>
    </submittedName>
</protein>
<dbReference type="Proteomes" id="UP000824073">
    <property type="component" value="Unassembled WGS sequence"/>
</dbReference>
<evidence type="ECO:0000259" key="1">
    <source>
        <dbReference type="PROSITE" id="PS50106"/>
    </source>
</evidence>
<dbReference type="InterPro" id="IPR041489">
    <property type="entry name" value="PDZ_6"/>
</dbReference>
<dbReference type="PROSITE" id="PS50106">
    <property type="entry name" value="PDZ"/>
    <property type="match status" value="1"/>
</dbReference>
<gene>
    <name evidence="2" type="ORF">IAB67_05195</name>
</gene>
<dbReference type="Pfam" id="PF19238">
    <property type="entry name" value="Radical_SAM_2"/>
    <property type="match status" value="1"/>
</dbReference>